<dbReference type="Gene3D" id="1.20.5.1030">
    <property type="entry name" value="Preprotein translocase secy subunit"/>
    <property type="match status" value="1"/>
</dbReference>
<evidence type="ECO:0000256" key="6">
    <source>
        <dbReference type="ARBA" id="ARBA00022989"/>
    </source>
</evidence>
<dbReference type="GO" id="GO:0065002">
    <property type="term" value="P:intracellular protein transmembrane transport"/>
    <property type="evidence" value="ECO:0007669"/>
    <property type="project" value="UniProtKB-UniRule"/>
</dbReference>
<dbReference type="InterPro" id="IPR038379">
    <property type="entry name" value="SecE_sf"/>
</dbReference>
<evidence type="ECO:0000256" key="2">
    <source>
        <dbReference type="ARBA" id="ARBA00022448"/>
    </source>
</evidence>
<keyword evidence="6 9" id="KW-1133">Transmembrane helix</keyword>
<reference evidence="11" key="1">
    <citation type="submission" date="2020-11" db="EMBL/GenBank/DDBJ databases">
        <title>Sequencing the genomes of 1000 actinobacteria strains.</title>
        <authorList>
            <person name="Klenk H.-P."/>
        </authorList>
    </citation>
    <scope>NUCLEOTIDE SEQUENCE</scope>
    <source>
        <strain evidence="11">DSM 45632</strain>
    </source>
</reference>
<feature type="compositionally biased region" description="Low complexity" evidence="10">
    <location>
        <begin position="123"/>
        <end position="148"/>
    </location>
</feature>
<evidence type="ECO:0000256" key="8">
    <source>
        <dbReference type="ARBA" id="ARBA00023136"/>
    </source>
</evidence>
<keyword evidence="3 9" id="KW-1003">Cell membrane</keyword>
<dbReference type="NCBIfam" id="TIGR00964">
    <property type="entry name" value="secE_bact"/>
    <property type="match status" value="1"/>
</dbReference>
<dbReference type="GO" id="GO:0009306">
    <property type="term" value="P:protein secretion"/>
    <property type="evidence" value="ECO:0007669"/>
    <property type="project" value="UniProtKB-UniRule"/>
</dbReference>
<dbReference type="InterPro" id="IPR005807">
    <property type="entry name" value="SecE_bac"/>
</dbReference>
<evidence type="ECO:0000256" key="4">
    <source>
        <dbReference type="ARBA" id="ARBA00022692"/>
    </source>
</evidence>
<feature type="transmembrane region" description="Helical" evidence="9">
    <location>
        <begin position="72"/>
        <end position="93"/>
    </location>
</feature>
<dbReference type="InterPro" id="IPR001901">
    <property type="entry name" value="Translocase_SecE/Sec61-g"/>
</dbReference>
<accession>A0A931GRW2</accession>
<dbReference type="Pfam" id="PF00584">
    <property type="entry name" value="SecE"/>
    <property type="match status" value="1"/>
</dbReference>
<comment type="function">
    <text evidence="9">Essential subunit of the Sec protein translocation channel SecYEG. Clamps together the 2 halves of SecY. May contact the channel plug during translocation.</text>
</comment>
<feature type="compositionally biased region" description="Basic and acidic residues" evidence="10">
    <location>
        <begin position="30"/>
        <end position="46"/>
    </location>
</feature>
<dbReference type="Proteomes" id="UP000658613">
    <property type="component" value="Unassembled WGS sequence"/>
</dbReference>
<comment type="subunit">
    <text evidence="9">Component of the Sec protein translocase complex. Heterotrimer consisting of SecY, SecE and SecG subunits. The heterotrimers can form oligomers, although 1 heterotrimer is thought to be able to translocate proteins. Interacts with the ribosome. Interacts with SecDF, and other proteins may be involved. Interacts with SecA.</text>
</comment>
<evidence type="ECO:0000313" key="12">
    <source>
        <dbReference type="Proteomes" id="UP000658613"/>
    </source>
</evidence>
<dbReference type="GO" id="GO:0006605">
    <property type="term" value="P:protein targeting"/>
    <property type="evidence" value="ECO:0007669"/>
    <property type="project" value="UniProtKB-UniRule"/>
</dbReference>
<sequence length="148" mass="15726">MAENPEKRPSATPTGKRQLTGDSSISTESYESKKVAKVENPDEDKLGGGPAQFVPEVATEMRKVVWPTGQQMLNYTLIVFAFLIVLTALVWSVDTGSAWVIEKILVPESAMNPVELPDPGAPAPEIEMPAEAPAEAPAGEAPAEAPAE</sequence>
<organism evidence="11 12">
    <name type="scientific">Corynebacterium aquatimens</name>
    <dbReference type="NCBI Taxonomy" id="1190508"/>
    <lineage>
        <taxon>Bacteria</taxon>
        <taxon>Bacillati</taxon>
        <taxon>Actinomycetota</taxon>
        <taxon>Actinomycetes</taxon>
        <taxon>Mycobacteriales</taxon>
        <taxon>Corynebacteriaceae</taxon>
        <taxon>Corynebacterium</taxon>
    </lineage>
</organism>
<evidence type="ECO:0000256" key="9">
    <source>
        <dbReference type="HAMAP-Rule" id="MF_00422"/>
    </source>
</evidence>
<evidence type="ECO:0000313" key="11">
    <source>
        <dbReference type="EMBL" id="MBG6122413.1"/>
    </source>
</evidence>
<feature type="region of interest" description="Disordered" evidence="10">
    <location>
        <begin position="1"/>
        <end position="51"/>
    </location>
</feature>
<comment type="caution">
    <text evidence="11">The sequence shown here is derived from an EMBL/GenBank/DDBJ whole genome shotgun (WGS) entry which is preliminary data.</text>
</comment>
<dbReference type="GO" id="GO:0043952">
    <property type="term" value="P:protein transport by the Sec complex"/>
    <property type="evidence" value="ECO:0007669"/>
    <property type="project" value="UniProtKB-UniRule"/>
</dbReference>
<evidence type="ECO:0000256" key="7">
    <source>
        <dbReference type="ARBA" id="ARBA00023010"/>
    </source>
</evidence>
<keyword evidence="4 9" id="KW-0812">Transmembrane</keyword>
<evidence type="ECO:0000256" key="3">
    <source>
        <dbReference type="ARBA" id="ARBA00022475"/>
    </source>
</evidence>
<gene>
    <name evidence="9" type="primary">secE</name>
    <name evidence="11" type="ORF">IW254_001382</name>
</gene>
<dbReference type="EMBL" id="JADOUE010000001">
    <property type="protein sequence ID" value="MBG6122413.1"/>
    <property type="molecule type" value="Genomic_DNA"/>
</dbReference>
<proteinExistence type="inferred from homology"/>
<dbReference type="RefSeq" id="WP_196824812.1">
    <property type="nucleotide sequence ID" value="NZ_CP046980.1"/>
</dbReference>
<keyword evidence="7 9" id="KW-0811">Translocation</keyword>
<keyword evidence="12" id="KW-1185">Reference proteome</keyword>
<dbReference type="GO" id="GO:0005886">
    <property type="term" value="C:plasma membrane"/>
    <property type="evidence" value="ECO:0007669"/>
    <property type="project" value="UniProtKB-SubCell"/>
</dbReference>
<keyword evidence="8 9" id="KW-0472">Membrane</keyword>
<dbReference type="GO" id="GO:0008320">
    <property type="term" value="F:protein transmembrane transporter activity"/>
    <property type="evidence" value="ECO:0007669"/>
    <property type="project" value="UniProtKB-UniRule"/>
</dbReference>
<keyword evidence="5 9" id="KW-0653">Protein transport</keyword>
<evidence type="ECO:0000256" key="1">
    <source>
        <dbReference type="ARBA" id="ARBA00004370"/>
    </source>
</evidence>
<comment type="subcellular location">
    <subcellularLocation>
        <location evidence="9">Cell membrane</location>
        <topology evidence="9">Single-pass membrane protein</topology>
    </subcellularLocation>
    <subcellularLocation>
        <location evidence="1">Membrane</location>
    </subcellularLocation>
</comment>
<evidence type="ECO:0000256" key="10">
    <source>
        <dbReference type="SAM" id="MobiDB-lite"/>
    </source>
</evidence>
<feature type="region of interest" description="Disordered" evidence="10">
    <location>
        <begin position="115"/>
        <end position="148"/>
    </location>
</feature>
<evidence type="ECO:0000256" key="5">
    <source>
        <dbReference type="ARBA" id="ARBA00022927"/>
    </source>
</evidence>
<keyword evidence="2 9" id="KW-0813">Transport</keyword>
<dbReference type="PANTHER" id="PTHR33910:SF1">
    <property type="entry name" value="PROTEIN TRANSLOCASE SUBUNIT SECE"/>
    <property type="match status" value="1"/>
</dbReference>
<dbReference type="AlphaFoldDB" id="A0A931GRW2"/>
<dbReference type="PANTHER" id="PTHR33910">
    <property type="entry name" value="PROTEIN TRANSLOCASE SUBUNIT SECE"/>
    <property type="match status" value="1"/>
</dbReference>
<protein>
    <recommendedName>
        <fullName evidence="9">Protein translocase subunit SecE</fullName>
    </recommendedName>
</protein>
<feature type="compositionally biased region" description="Polar residues" evidence="10">
    <location>
        <begin position="11"/>
        <end position="29"/>
    </location>
</feature>
<name>A0A931GRW2_9CORY</name>
<dbReference type="HAMAP" id="MF_00422">
    <property type="entry name" value="SecE"/>
    <property type="match status" value="1"/>
</dbReference>
<comment type="similarity">
    <text evidence="9">Belongs to the SecE/SEC61-gamma family.</text>
</comment>